<evidence type="ECO:0000313" key="2">
    <source>
        <dbReference type="Proteomes" id="UP001059480"/>
    </source>
</evidence>
<dbReference type="Gene3D" id="3.90.180.10">
    <property type="entry name" value="Medium-chain alcohol dehydrogenases, catalytic domain"/>
    <property type="match status" value="1"/>
</dbReference>
<dbReference type="InterPro" id="IPR036291">
    <property type="entry name" value="NAD(P)-bd_dom_sf"/>
</dbReference>
<proteinExistence type="predicted"/>
<accession>A0ABT1WPW7</accession>
<dbReference type="Gene3D" id="3.40.50.720">
    <property type="entry name" value="NAD(P)-binding Rossmann-like Domain"/>
    <property type="match status" value="1"/>
</dbReference>
<dbReference type="RefSeq" id="WP_256945693.1">
    <property type="nucleotide sequence ID" value="NZ_JANHNZ010000009.1"/>
</dbReference>
<reference evidence="1" key="3">
    <citation type="journal article" date="2023" name="Microbiol. Resour. Announc.">
        <title>Draft Genome Sequence of Granulicatella sp. Strain S8, Isolated from a Marine Fish, Seriola quinqueradiata.</title>
        <authorList>
            <person name="Lee M."/>
            <person name="Farooq A."/>
            <person name="Jeong J.B."/>
            <person name="Jung M.Y."/>
        </authorList>
    </citation>
    <scope>NUCLEOTIDE SEQUENCE</scope>
    <source>
        <strain evidence="1">S8</strain>
    </source>
</reference>
<gene>
    <name evidence="1" type="ORF">NPA36_08465</name>
</gene>
<name>A0ABT1WPW7_9LACT</name>
<dbReference type="Pfam" id="PF13602">
    <property type="entry name" value="ADH_zinc_N_2"/>
    <property type="match status" value="1"/>
</dbReference>
<sequence>MIDYKTQDFRHLVSQVDVVIDTVGGATLANSIEVVKNGGRLISVAEVLTEELLEKANSKGISAEFITAQNNPEQLEHLADLVVNGELQVPIARKLQLNRENVAATHYQAKGKIVFIP</sequence>
<organism evidence="1 2">
    <name type="scientific">Granulicatella seriolae</name>
    <dbReference type="NCBI Taxonomy" id="2967226"/>
    <lineage>
        <taxon>Bacteria</taxon>
        <taxon>Bacillati</taxon>
        <taxon>Bacillota</taxon>
        <taxon>Bacilli</taxon>
        <taxon>Lactobacillales</taxon>
        <taxon>Carnobacteriaceae</taxon>
        <taxon>Granulicatella</taxon>
    </lineage>
</organism>
<protein>
    <submittedName>
        <fullName evidence="1">Zinc-binding dehydrogenase</fullName>
    </submittedName>
</protein>
<comment type="caution">
    <text evidence="1">The sequence shown here is derived from an EMBL/GenBank/DDBJ whole genome shotgun (WGS) entry which is preliminary data.</text>
</comment>
<keyword evidence="2" id="KW-1185">Reference proteome</keyword>
<dbReference type="EMBL" id="JANHNZ010000009">
    <property type="protein sequence ID" value="MCQ9210582.1"/>
    <property type="molecule type" value="Genomic_DNA"/>
</dbReference>
<reference evidence="1" key="2">
    <citation type="journal article" date="2023" name="Curr. Microbiol.">
        <title>Granulicatella seriolae sp. nov., a Novel Facultative Anaerobe Isolated from Yellowtail Marine Fish.</title>
        <authorList>
            <person name="Lee M."/>
            <person name="Choi Y.J."/>
            <person name="Farooq A."/>
            <person name="Jeong J.B."/>
            <person name="Jung M.Y."/>
        </authorList>
    </citation>
    <scope>NUCLEOTIDE SEQUENCE</scope>
    <source>
        <strain evidence="1">S8</strain>
    </source>
</reference>
<dbReference type="Proteomes" id="UP001059480">
    <property type="component" value="Unassembled WGS sequence"/>
</dbReference>
<dbReference type="SUPFAM" id="SSF51735">
    <property type="entry name" value="NAD(P)-binding Rossmann-fold domains"/>
    <property type="match status" value="1"/>
</dbReference>
<evidence type="ECO:0000313" key="1">
    <source>
        <dbReference type="EMBL" id="MCQ9210582.1"/>
    </source>
</evidence>
<reference evidence="1" key="1">
    <citation type="submission" date="2022-07" db="EMBL/GenBank/DDBJ databases">
        <authorList>
            <person name="Jung M.-Y."/>
            <person name="Lee M."/>
        </authorList>
    </citation>
    <scope>NUCLEOTIDE SEQUENCE</scope>
    <source>
        <strain evidence="1">S8</strain>
    </source>
</reference>